<evidence type="ECO:0000313" key="2">
    <source>
        <dbReference type="Proteomes" id="UP000516122"/>
    </source>
</evidence>
<evidence type="ECO:0000313" key="1">
    <source>
        <dbReference type="EMBL" id="QNP37222.1"/>
    </source>
</evidence>
<proteinExistence type="predicted"/>
<reference evidence="1 2" key="1">
    <citation type="submission" date="2020-08" db="EMBL/GenBank/DDBJ databases">
        <title>Enterococcus faecalis SF28073 genome assembly.</title>
        <authorList>
            <person name="Duerkop B.A."/>
            <person name="Johnson C.N."/>
        </authorList>
    </citation>
    <scope>NUCLEOTIDE SEQUENCE [LARGE SCALE GENOMIC DNA]</scope>
    <source>
        <strain evidence="1 2">SF28073</strain>
    </source>
</reference>
<dbReference type="RefSeq" id="WP_002380704.1">
    <property type="nucleotide sequence ID" value="NZ_CABGKB010000008.1"/>
</dbReference>
<dbReference type="EMBL" id="CP060804">
    <property type="protein sequence ID" value="QNP37222.1"/>
    <property type="molecule type" value="Genomic_DNA"/>
</dbReference>
<sequence>MTVAIRKKRAMDIGEYRGQKIHHLTCLGEDKEKKMHWIVRCDCGVVRSIPRSKFGVIKTCGCQKFGGEKKKEFIYHGGLNELKPKKAALSKELFYKFNVSGCEMPVEGILIQEYTNSATMYVTETFTKADRVFVRQQGRRFVVRKKDLFVK</sequence>
<gene>
    <name evidence="1" type="ORF">H9Q64_12215</name>
</gene>
<protein>
    <submittedName>
        <fullName evidence="1">Uncharacterized protein</fullName>
    </submittedName>
</protein>
<dbReference type="AlphaFoldDB" id="A0A7H0FMF6"/>
<name>A0A7H0FMF6_ENTFL</name>
<organism evidence="1 2">
    <name type="scientific">Enterococcus faecalis</name>
    <name type="common">Streptococcus faecalis</name>
    <dbReference type="NCBI Taxonomy" id="1351"/>
    <lineage>
        <taxon>Bacteria</taxon>
        <taxon>Bacillati</taxon>
        <taxon>Bacillota</taxon>
        <taxon>Bacilli</taxon>
        <taxon>Lactobacillales</taxon>
        <taxon>Enterococcaceae</taxon>
        <taxon>Enterococcus</taxon>
    </lineage>
</organism>
<accession>A0A7H0FMF6</accession>
<dbReference type="Proteomes" id="UP000516122">
    <property type="component" value="Chromosome"/>
</dbReference>